<comment type="caution">
    <text evidence="3">The sequence shown here is derived from an EMBL/GenBank/DDBJ whole genome shotgun (WGS) entry which is preliminary data.</text>
</comment>
<keyword evidence="2" id="KW-0472">Membrane</keyword>
<dbReference type="RefSeq" id="WP_203584699.1">
    <property type="nucleotide sequence ID" value="NZ_JACOPV010000008.1"/>
</dbReference>
<feature type="transmembrane region" description="Helical" evidence="2">
    <location>
        <begin position="45"/>
        <end position="70"/>
    </location>
</feature>
<feature type="transmembrane region" description="Helical" evidence="2">
    <location>
        <begin position="90"/>
        <end position="110"/>
    </location>
</feature>
<accession>A0ABS2BZ94</accession>
<proteinExistence type="predicted"/>
<dbReference type="EMBL" id="JACOPV010000008">
    <property type="protein sequence ID" value="MBM5458765.1"/>
    <property type="molecule type" value="Genomic_DNA"/>
</dbReference>
<keyword evidence="2" id="KW-1133">Transmembrane helix</keyword>
<evidence type="ECO:0000256" key="2">
    <source>
        <dbReference type="SAM" id="Phobius"/>
    </source>
</evidence>
<dbReference type="InterPro" id="IPR037219">
    <property type="entry name" value="Peptidase_M41-like"/>
</dbReference>
<protein>
    <recommendedName>
        <fullName evidence="5">Transmembrane protein</fullName>
    </recommendedName>
</protein>
<feature type="compositionally biased region" description="Polar residues" evidence="1">
    <location>
        <begin position="385"/>
        <end position="412"/>
    </location>
</feature>
<keyword evidence="2" id="KW-0812">Transmembrane</keyword>
<dbReference type="SUPFAM" id="SSF140990">
    <property type="entry name" value="FtsH protease domain-like"/>
    <property type="match status" value="1"/>
</dbReference>
<name>A0ABS2BZ94_9PSED</name>
<feature type="region of interest" description="Disordered" evidence="1">
    <location>
        <begin position="380"/>
        <end position="412"/>
    </location>
</feature>
<keyword evidence="4" id="KW-1185">Reference proteome</keyword>
<organism evidence="3 4">
    <name type="scientific">Pseudomonas arcuscaelestis</name>
    <dbReference type="NCBI Taxonomy" id="2710591"/>
    <lineage>
        <taxon>Bacteria</taxon>
        <taxon>Pseudomonadati</taxon>
        <taxon>Pseudomonadota</taxon>
        <taxon>Gammaproteobacteria</taxon>
        <taxon>Pseudomonadales</taxon>
        <taxon>Pseudomonadaceae</taxon>
        <taxon>Pseudomonas</taxon>
    </lineage>
</organism>
<sequence length="412" mass="45021">MSSWNNLKDAGRMLPAWFTPFLLAGATIGLYVIARYVTAEKPAELVGSATLSAIVLSLLIGFAFMVSAIAKAKAGNVVAAIGEGFQRGLTFVWVTTAVCLSVYVCATPVYRLVTENTFYTITAIGVLGLLAIGYWASGLKPKADPTTNDLGIASTTALALPANFTPTIEQRPAFQVTMADQNRLMVHQAARIIAYKGSNCLIADSFSAHLDINARTAKIFSDLNLLSTADMIYWRLHMLLIGSAAEQLILKSSSEAAMDDLQNFDDLALRYLQMTNKGNFFKPASDQEALMKANRLNILRNNIGQRCHAAVAQNEKLVVELVKLMRGRPTLLHMDLKHILDRVQMPEDFPAAEFDSNEAMENVLLQLTHDEPEDIVCLDKESDISEGSFTEQQHPSNVHTLNPGAGQQSSRA</sequence>
<feature type="transmembrane region" description="Helical" evidence="2">
    <location>
        <begin position="14"/>
        <end position="33"/>
    </location>
</feature>
<evidence type="ECO:0000313" key="4">
    <source>
        <dbReference type="Proteomes" id="UP000745663"/>
    </source>
</evidence>
<dbReference type="Proteomes" id="UP000745663">
    <property type="component" value="Unassembled WGS sequence"/>
</dbReference>
<reference evidence="3 4" key="1">
    <citation type="submission" date="2020-08" db="EMBL/GenBank/DDBJ databases">
        <title>Description of novel Pseudomonas species.</title>
        <authorList>
            <person name="Duman M."/>
            <person name="Mulet M."/>
            <person name="Altun S."/>
            <person name="Saticioglu I.B."/>
            <person name="Lalucat J."/>
            <person name="Garcia-Valdes E."/>
        </authorList>
    </citation>
    <scope>NUCLEOTIDE SEQUENCE [LARGE SCALE GENOMIC DNA]</scope>
    <source>
        <strain evidence="3 4">P66</strain>
    </source>
</reference>
<evidence type="ECO:0008006" key="5">
    <source>
        <dbReference type="Google" id="ProtNLM"/>
    </source>
</evidence>
<dbReference type="Gene3D" id="1.20.58.760">
    <property type="entry name" value="Peptidase M41"/>
    <property type="match status" value="1"/>
</dbReference>
<gene>
    <name evidence="3" type="ORF">H8F21_14450</name>
</gene>
<feature type="transmembrane region" description="Helical" evidence="2">
    <location>
        <begin position="117"/>
        <end position="136"/>
    </location>
</feature>
<evidence type="ECO:0000256" key="1">
    <source>
        <dbReference type="SAM" id="MobiDB-lite"/>
    </source>
</evidence>
<evidence type="ECO:0000313" key="3">
    <source>
        <dbReference type="EMBL" id="MBM5458765.1"/>
    </source>
</evidence>